<dbReference type="AlphaFoldDB" id="L1IX15"/>
<dbReference type="KEGG" id="gtt:GUITHDRAFT_113423"/>
<dbReference type="Proteomes" id="UP000011087">
    <property type="component" value="Unassembled WGS sequence"/>
</dbReference>
<evidence type="ECO:0000313" key="4">
    <source>
        <dbReference type="Proteomes" id="UP000011087"/>
    </source>
</evidence>
<feature type="region of interest" description="Disordered" evidence="1">
    <location>
        <begin position="308"/>
        <end position="341"/>
    </location>
</feature>
<dbReference type="HOGENOM" id="CLU_768251_0_0_1"/>
<evidence type="ECO:0000256" key="1">
    <source>
        <dbReference type="SAM" id="MobiDB-lite"/>
    </source>
</evidence>
<sequence length="361" mass="39313">MDILNFGKVFNHGDIEKKVRLILTLLQTLNALVFEQQEETDHDGNHDNPLMSWILQSVVSPLKGSSNGDVVESSSRQQMGGENSKSKPPPEQREAEDKHASSDGDINTFVAGFWDSLSSWPKASEEVDAAKAPGAEPGETCDSRSLVDKKAGGQDMDHGASTERSRRQDAHGSTRSPSTMDLQTPLHLNGKVSELVSRKDSPLKHLTTNPPLDLNKNMIVAGPPKQSQGHVNQSQAHPMQSHISNGQGHVNNGQLKHGSIDLAAVTRTNSSSSTFMSPKSKNIYVSDRPTVRVQDPHLQDINIYERTHMPNKGGSFPAPLLLTPPKSDKKMSSSPRSTPRVLQVKVLTPVGKDKGDLQKTV</sequence>
<evidence type="ECO:0000313" key="3">
    <source>
        <dbReference type="EnsemblProtists" id="EKX40395"/>
    </source>
</evidence>
<proteinExistence type="predicted"/>
<accession>L1IX15</accession>
<evidence type="ECO:0000313" key="2">
    <source>
        <dbReference type="EMBL" id="EKX40395.1"/>
    </source>
</evidence>
<feature type="compositionally biased region" description="Basic and acidic residues" evidence="1">
    <location>
        <begin position="141"/>
        <end position="172"/>
    </location>
</feature>
<dbReference type="EnsemblProtists" id="EKX40395">
    <property type="protein sequence ID" value="EKX40395"/>
    <property type="gene ID" value="GUITHDRAFT_113423"/>
</dbReference>
<name>L1IX15_GUITC</name>
<feature type="region of interest" description="Disordered" evidence="1">
    <location>
        <begin position="125"/>
        <end position="186"/>
    </location>
</feature>
<dbReference type="EMBL" id="JH993031">
    <property type="protein sequence ID" value="EKX40395.1"/>
    <property type="molecule type" value="Genomic_DNA"/>
</dbReference>
<gene>
    <name evidence="2" type="ORF">GUITHDRAFT_113423</name>
</gene>
<dbReference type="RefSeq" id="XP_005827375.1">
    <property type="nucleotide sequence ID" value="XM_005827318.1"/>
</dbReference>
<reference evidence="4" key="2">
    <citation type="submission" date="2012-11" db="EMBL/GenBank/DDBJ databases">
        <authorList>
            <person name="Kuo A."/>
            <person name="Curtis B.A."/>
            <person name="Tanifuji G."/>
            <person name="Burki F."/>
            <person name="Gruber A."/>
            <person name="Irimia M."/>
            <person name="Maruyama S."/>
            <person name="Arias M.C."/>
            <person name="Ball S.G."/>
            <person name="Gile G.H."/>
            <person name="Hirakawa Y."/>
            <person name="Hopkins J.F."/>
            <person name="Rensing S.A."/>
            <person name="Schmutz J."/>
            <person name="Symeonidi A."/>
            <person name="Elias M."/>
            <person name="Eveleigh R.J."/>
            <person name="Herman E.K."/>
            <person name="Klute M.J."/>
            <person name="Nakayama T."/>
            <person name="Obornik M."/>
            <person name="Reyes-Prieto A."/>
            <person name="Armbrust E.V."/>
            <person name="Aves S.J."/>
            <person name="Beiko R.G."/>
            <person name="Coutinho P."/>
            <person name="Dacks J.B."/>
            <person name="Durnford D.G."/>
            <person name="Fast N.M."/>
            <person name="Green B.R."/>
            <person name="Grisdale C."/>
            <person name="Hempe F."/>
            <person name="Henrissat B."/>
            <person name="Hoppner M.P."/>
            <person name="Ishida K.-I."/>
            <person name="Kim E."/>
            <person name="Koreny L."/>
            <person name="Kroth P.G."/>
            <person name="Liu Y."/>
            <person name="Malik S.-B."/>
            <person name="Maier U.G."/>
            <person name="McRose D."/>
            <person name="Mock T."/>
            <person name="Neilson J.A."/>
            <person name="Onodera N.T."/>
            <person name="Poole A.M."/>
            <person name="Pritham E.J."/>
            <person name="Richards T.A."/>
            <person name="Rocap G."/>
            <person name="Roy S.W."/>
            <person name="Sarai C."/>
            <person name="Schaack S."/>
            <person name="Shirato S."/>
            <person name="Slamovits C.H."/>
            <person name="Spencer D.F."/>
            <person name="Suzuki S."/>
            <person name="Worden A.Z."/>
            <person name="Zauner S."/>
            <person name="Barry K."/>
            <person name="Bell C."/>
            <person name="Bharti A.K."/>
            <person name="Crow J.A."/>
            <person name="Grimwood J."/>
            <person name="Kramer R."/>
            <person name="Lindquist E."/>
            <person name="Lucas S."/>
            <person name="Salamov A."/>
            <person name="McFadden G.I."/>
            <person name="Lane C.E."/>
            <person name="Keeling P.J."/>
            <person name="Gray M.W."/>
            <person name="Grigoriev I.V."/>
            <person name="Archibald J.M."/>
        </authorList>
    </citation>
    <scope>NUCLEOTIDE SEQUENCE</scope>
    <source>
        <strain evidence="4">CCMP2712</strain>
    </source>
</reference>
<feature type="compositionally biased region" description="Polar residues" evidence="1">
    <location>
        <begin position="64"/>
        <end position="83"/>
    </location>
</feature>
<feature type="region of interest" description="Disordered" evidence="1">
    <location>
        <begin position="64"/>
        <end position="105"/>
    </location>
</feature>
<dbReference type="PaxDb" id="55529-EKX40395"/>
<feature type="compositionally biased region" description="Polar residues" evidence="1">
    <location>
        <begin position="173"/>
        <end position="182"/>
    </location>
</feature>
<organism evidence="2">
    <name type="scientific">Guillardia theta (strain CCMP2712)</name>
    <name type="common">Cryptophyte</name>
    <dbReference type="NCBI Taxonomy" id="905079"/>
    <lineage>
        <taxon>Eukaryota</taxon>
        <taxon>Cryptophyceae</taxon>
        <taxon>Pyrenomonadales</taxon>
        <taxon>Geminigeraceae</taxon>
        <taxon>Guillardia</taxon>
    </lineage>
</organism>
<keyword evidence="4" id="KW-1185">Reference proteome</keyword>
<dbReference type="GeneID" id="19046961"/>
<reference evidence="3" key="3">
    <citation type="submission" date="2016-03" db="UniProtKB">
        <authorList>
            <consortium name="EnsemblProtists"/>
        </authorList>
    </citation>
    <scope>IDENTIFICATION</scope>
</reference>
<protein>
    <submittedName>
        <fullName evidence="2 3">Uncharacterized protein</fullName>
    </submittedName>
</protein>
<reference evidence="2 4" key="1">
    <citation type="journal article" date="2012" name="Nature">
        <title>Algal genomes reveal evolutionary mosaicism and the fate of nucleomorphs.</title>
        <authorList>
            <consortium name="DOE Joint Genome Institute"/>
            <person name="Curtis B.A."/>
            <person name="Tanifuji G."/>
            <person name="Burki F."/>
            <person name="Gruber A."/>
            <person name="Irimia M."/>
            <person name="Maruyama S."/>
            <person name="Arias M.C."/>
            <person name="Ball S.G."/>
            <person name="Gile G.H."/>
            <person name="Hirakawa Y."/>
            <person name="Hopkins J.F."/>
            <person name="Kuo A."/>
            <person name="Rensing S.A."/>
            <person name="Schmutz J."/>
            <person name="Symeonidi A."/>
            <person name="Elias M."/>
            <person name="Eveleigh R.J."/>
            <person name="Herman E.K."/>
            <person name="Klute M.J."/>
            <person name="Nakayama T."/>
            <person name="Obornik M."/>
            <person name="Reyes-Prieto A."/>
            <person name="Armbrust E.V."/>
            <person name="Aves S.J."/>
            <person name="Beiko R.G."/>
            <person name="Coutinho P."/>
            <person name="Dacks J.B."/>
            <person name="Durnford D.G."/>
            <person name="Fast N.M."/>
            <person name="Green B.R."/>
            <person name="Grisdale C.J."/>
            <person name="Hempel F."/>
            <person name="Henrissat B."/>
            <person name="Hoppner M.P."/>
            <person name="Ishida K."/>
            <person name="Kim E."/>
            <person name="Koreny L."/>
            <person name="Kroth P.G."/>
            <person name="Liu Y."/>
            <person name="Malik S.B."/>
            <person name="Maier U.G."/>
            <person name="McRose D."/>
            <person name="Mock T."/>
            <person name="Neilson J.A."/>
            <person name="Onodera N.T."/>
            <person name="Poole A.M."/>
            <person name="Pritham E.J."/>
            <person name="Richards T.A."/>
            <person name="Rocap G."/>
            <person name="Roy S.W."/>
            <person name="Sarai C."/>
            <person name="Schaack S."/>
            <person name="Shirato S."/>
            <person name="Slamovits C.H."/>
            <person name="Spencer D.F."/>
            <person name="Suzuki S."/>
            <person name="Worden A.Z."/>
            <person name="Zauner S."/>
            <person name="Barry K."/>
            <person name="Bell C."/>
            <person name="Bharti A.K."/>
            <person name="Crow J.A."/>
            <person name="Grimwood J."/>
            <person name="Kramer R."/>
            <person name="Lindquist E."/>
            <person name="Lucas S."/>
            <person name="Salamov A."/>
            <person name="McFadden G.I."/>
            <person name="Lane C.E."/>
            <person name="Keeling P.J."/>
            <person name="Gray M.W."/>
            <person name="Grigoriev I.V."/>
            <person name="Archibald J.M."/>
        </authorList>
    </citation>
    <scope>NUCLEOTIDE SEQUENCE</scope>
    <source>
        <strain evidence="2 4">CCMP2712</strain>
    </source>
</reference>
<feature type="compositionally biased region" description="Basic and acidic residues" evidence="1">
    <location>
        <begin position="84"/>
        <end position="102"/>
    </location>
</feature>